<gene>
    <name evidence="2" type="ORF">JKJ07_31185</name>
</gene>
<proteinExistence type="predicted"/>
<comment type="caution">
    <text evidence="2">The sequence shown here is derived from an EMBL/GenBank/DDBJ whole genome shotgun (WGS) entry which is preliminary data.</text>
</comment>
<accession>A0ABS1VWC1</accession>
<dbReference type="Proteomes" id="UP000598996">
    <property type="component" value="Unassembled WGS sequence"/>
</dbReference>
<name>A0ABS1VWC1_9ACTN</name>
<keyword evidence="1" id="KW-0732">Signal</keyword>
<evidence type="ECO:0000313" key="3">
    <source>
        <dbReference type="Proteomes" id="UP000598996"/>
    </source>
</evidence>
<reference evidence="2 3" key="1">
    <citation type="submission" date="2021-01" db="EMBL/GenBank/DDBJ databases">
        <title>Actinoplanes sp. nov. LDG1-01 isolated from lichen.</title>
        <authorList>
            <person name="Saeng-In P."/>
            <person name="Phongsopitanun W."/>
            <person name="Kanchanasin P."/>
            <person name="Yuki M."/>
            <person name="Kudo T."/>
            <person name="Ohkuma M."/>
            <person name="Tanasupawat S."/>
        </authorList>
    </citation>
    <scope>NUCLEOTIDE SEQUENCE [LARGE SCALE GENOMIC DNA]</scope>
    <source>
        <strain evidence="2 3">LDG1-01</strain>
    </source>
</reference>
<organism evidence="2 3">
    <name type="scientific">Paractinoplanes lichenicola</name>
    <dbReference type="NCBI Taxonomy" id="2802976"/>
    <lineage>
        <taxon>Bacteria</taxon>
        <taxon>Bacillati</taxon>
        <taxon>Actinomycetota</taxon>
        <taxon>Actinomycetes</taxon>
        <taxon>Micromonosporales</taxon>
        <taxon>Micromonosporaceae</taxon>
        <taxon>Paractinoplanes</taxon>
    </lineage>
</organism>
<protein>
    <submittedName>
        <fullName evidence="2">Uncharacterized protein</fullName>
    </submittedName>
</protein>
<keyword evidence="3" id="KW-1185">Reference proteome</keyword>
<evidence type="ECO:0000256" key="1">
    <source>
        <dbReference type="SAM" id="SignalP"/>
    </source>
</evidence>
<sequence length="128" mass="14517">MVRRIVARMLVVLMVGAAALAGTAQAAQAFSRTVFCEREGLVIDYIADNNDFLGSARFHWYAGYWTIDIYDANPIDGAVMSARVDEGAKGVREYYSFAELRGDIRKWRAVWNGYASRWYPENSCYPQD</sequence>
<dbReference type="RefSeq" id="WP_202995440.1">
    <property type="nucleotide sequence ID" value="NZ_JAENHO010000009.1"/>
</dbReference>
<evidence type="ECO:0000313" key="2">
    <source>
        <dbReference type="EMBL" id="MBL7258785.1"/>
    </source>
</evidence>
<dbReference type="EMBL" id="JAENHO010000009">
    <property type="protein sequence ID" value="MBL7258785.1"/>
    <property type="molecule type" value="Genomic_DNA"/>
</dbReference>
<feature type="signal peptide" evidence="1">
    <location>
        <begin position="1"/>
        <end position="26"/>
    </location>
</feature>
<feature type="chain" id="PRO_5046857176" evidence="1">
    <location>
        <begin position="27"/>
        <end position="128"/>
    </location>
</feature>